<reference evidence="3" key="1">
    <citation type="journal article" date="2017" name="Nat. Ecol. Evol.">
        <title>Genome expansion and lineage-specific genetic innovations in the forest pathogenic fungi Armillaria.</title>
        <authorList>
            <person name="Sipos G."/>
            <person name="Prasanna A.N."/>
            <person name="Walter M.C."/>
            <person name="O'Connor E."/>
            <person name="Balint B."/>
            <person name="Krizsan K."/>
            <person name="Kiss B."/>
            <person name="Hess J."/>
            <person name="Varga T."/>
            <person name="Slot J."/>
            <person name="Riley R."/>
            <person name="Boka B."/>
            <person name="Rigling D."/>
            <person name="Barry K."/>
            <person name="Lee J."/>
            <person name="Mihaltcheva S."/>
            <person name="LaButti K."/>
            <person name="Lipzen A."/>
            <person name="Waldron R."/>
            <person name="Moloney N.M."/>
            <person name="Sperisen C."/>
            <person name="Kredics L."/>
            <person name="Vagvoelgyi C."/>
            <person name="Patrignani A."/>
            <person name="Fitzpatrick D."/>
            <person name="Nagy I."/>
            <person name="Doyle S."/>
            <person name="Anderson J.B."/>
            <person name="Grigoriev I.V."/>
            <person name="Gueldener U."/>
            <person name="Muensterkoetter M."/>
            <person name="Nagy L.G."/>
        </authorList>
    </citation>
    <scope>NUCLEOTIDE SEQUENCE [LARGE SCALE GENOMIC DNA]</scope>
    <source>
        <strain evidence="3">Ar21-2</strain>
    </source>
</reference>
<evidence type="ECO:0000313" key="2">
    <source>
        <dbReference type="EMBL" id="PBK93097.1"/>
    </source>
</evidence>
<dbReference type="EMBL" id="KZ293657">
    <property type="protein sequence ID" value="PBK93097.1"/>
    <property type="molecule type" value="Genomic_DNA"/>
</dbReference>
<feature type="region of interest" description="Disordered" evidence="1">
    <location>
        <begin position="594"/>
        <end position="623"/>
    </location>
</feature>
<evidence type="ECO:0000256" key="1">
    <source>
        <dbReference type="SAM" id="MobiDB-lite"/>
    </source>
</evidence>
<dbReference type="OrthoDB" id="2981597at2759"/>
<keyword evidence="3" id="KW-1185">Reference proteome</keyword>
<dbReference type="Proteomes" id="UP000217790">
    <property type="component" value="Unassembled WGS sequence"/>
</dbReference>
<protein>
    <submittedName>
        <fullName evidence="2">Uncharacterized protein</fullName>
    </submittedName>
</protein>
<evidence type="ECO:0000313" key="3">
    <source>
        <dbReference type="Proteomes" id="UP000217790"/>
    </source>
</evidence>
<organism evidence="2 3">
    <name type="scientific">Armillaria gallica</name>
    <name type="common">Bulbous honey fungus</name>
    <name type="synonym">Armillaria bulbosa</name>
    <dbReference type="NCBI Taxonomy" id="47427"/>
    <lineage>
        <taxon>Eukaryota</taxon>
        <taxon>Fungi</taxon>
        <taxon>Dikarya</taxon>
        <taxon>Basidiomycota</taxon>
        <taxon>Agaricomycotina</taxon>
        <taxon>Agaricomycetes</taxon>
        <taxon>Agaricomycetidae</taxon>
        <taxon>Agaricales</taxon>
        <taxon>Marasmiineae</taxon>
        <taxon>Physalacriaceae</taxon>
        <taxon>Armillaria</taxon>
    </lineage>
</organism>
<proteinExistence type="predicted"/>
<accession>A0A2H3DVG3</accession>
<name>A0A2H3DVG3_ARMGA</name>
<feature type="compositionally biased region" description="Basic and acidic residues" evidence="1">
    <location>
        <begin position="600"/>
        <end position="610"/>
    </location>
</feature>
<dbReference type="InParanoid" id="A0A2H3DVG3"/>
<dbReference type="AlphaFoldDB" id="A0A2H3DVG3"/>
<gene>
    <name evidence="2" type="ORF">ARMGADRAFT_1080269</name>
</gene>
<sequence>MAKPNSLKQLELDAVEKVSLRLSVEALYWLFSMSSNPAVQTIVMESIGGLPMGALVEVEDVFHGSPSIIDVQKNLLMSLAEQSGTDWDCFRTLSMSSGMKRKLERLLRSCMFISGANSLWYVIDIQDQLDRNEFGATLVTQIPKLCLRPEFLQRLDKPNVFLHNVLSLETSARFSPIVWKNLIQSATDSWDPDLFNIDDQFPMLLCSAMARSSIVRTDIPKQQFFASLLVVDFEQAVEYFPEMALKYMMCWLSQFDLLPGERLGCRVLAASIHLMIHRLSQSAAGTDIAQTSEISFLRKLLGILYIYTPENFEPVWTWKILESVIMNTPILSQDTVDSNYHVSSSYVLDNFGEIMQECDLASHIHAPSPALQLLVTFMTMQWSTLPTSTRTRDVLSFLIICLQEHFWPAYDAFQQGCLNFFATQPVSSCQRSSWSASLFRAYVIGIAVAIDPSRDDPEKKKQMILQAIDHLHQPANLFLVCSTLAMFTRSDDSVPELAGKSDIMTALAGIRTRHTAWGDCRQSLRELAADKNCFVGLEGEERDIEQRRSNMRAAIERLEAFLDRPPQATASSELPEPPQPQSWSDRIGRLLLWRRPQQQEGEHPLTERGMRATHIPTNASSPC</sequence>